<proteinExistence type="predicted"/>
<sequence>MWYSTKAAFAPERIFIATFEDSLNLKMGTISLDFVTNLKHRQVKQMGHHLEMSLMLKKLVTKWQDLLHVHVKNLIQHPQEYNRTLKNGDLFDKKESRMDKIKNHPADTVR</sequence>
<accession>A0AC35UHE3</accession>
<reference evidence="2" key="1">
    <citation type="submission" date="2016-11" db="UniProtKB">
        <authorList>
            <consortium name="WormBaseParasite"/>
        </authorList>
    </citation>
    <scope>IDENTIFICATION</scope>
    <source>
        <strain evidence="2">KR3021</strain>
    </source>
</reference>
<evidence type="ECO:0000313" key="2">
    <source>
        <dbReference type="WBParaSite" id="RSKR_0001155700.1"/>
    </source>
</evidence>
<dbReference type="WBParaSite" id="RSKR_0001155700.1">
    <property type="protein sequence ID" value="RSKR_0001155700.1"/>
    <property type="gene ID" value="RSKR_0001155700"/>
</dbReference>
<organism evidence="1 2">
    <name type="scientific">Rhabditophanes sp. KR3021</name>
    <dbReference type="NCBI Taxonomy" id="114890"/>
    <lineage>
        <taxon>Eukaryota</taxon>
        <taxon>Metazoa</taxon>
        <taxon>Ecdysozoa</taxon>
        <taxon>Nematoda</taxon>
        <taxon>Chromadorea</taxon>
        <taxon>Rhabditida</taxon>
        <taxon>Tylenchina</taxon>
        <taxon>Panagrolaimomorpha</taxon>
        <taxon>Strongyloidoidea</taxon>
        <taxon>Alloionematidae</taxon>
        <taxon>Rhabditophanes</taxon>
    </lineage>
</organism>
<dbReference type="Proteomes" id="UP000095286">
    <property type="component" value="Unplaced"/>
</dbReference>
<name>A0AC35UHE3_9BILA</name>
<protein>
    <submittedName>
        <fullName evidence="2">TFIIS N-terminal domain-containing protein</fullName>
    </submittedName>
</protein>
<evidence type="ECO:0000313" key="1">
    <source>
        <dbReference type="Proteomes" id="UP000095286"/>
    </source>
</evidence>